<dbReference type="InterPro" id="IPR012675">
    <property type="entry name" value="Beta-grasp_dom_sf"/>
</dbReference>
<accession>A0A6N1VP34</accession>
<evidence type="ECO:0000256" key="2">
    <source>
        <dbReference type="ARBA" id="ARBA00022723"/>
    </source>
</evidence>
<keyword evidence="5" id="KW-0411">Iron-sulfur</keyword>
<dbReference type="SUPFAM" id="SSF54292">
    <property type="entry name" value="2Fe-2S ferredoxin-like"/>
    <property type="match status" value="1"/>
</dbReference>
<dbReference type="PANTHER" id="PTHR44379:SF2">
    <property type="entry name" value="BLR6218 PROTEIN"/>
    <property type="match status" value="1"/>
</dbReference>
<dbReference type="FunFam" id="1.10.150.120:FF:000003">
    <property type="entry name" value="Carbon monoxide dehydrogenase, small subunit"/>
    <property type="match status" value="1"/>
</dbReference>
<evidence type="ECO:0000313" key="8">
    <source>
        <dbReference type="Proteomes" id="UP000509367"/>
    </source>
</evidence>
<protein>
    <submittedName>
        <fullName evidence="7">(2Fe-2S)-binding protein</fullName>
    </submittedName>
</protein>
<dbReference type="CDD" id="cd00207">
    <property type="entry name" value="fer2"/>
    <property type="match status" value="1"/>
</dbReference>
<reference evidence="7 8" key="1">
    <citation type="submission" date="2020-06" db="EMBL/GenBank/DDBJ databases">
        <title>Oricola thermophila sp. nov. isolated from a tidal sediments.</title>
        <authorList>
            <person name="Kwon K.K."/>
            <person name="Yang S.-H."/>
            <person name="Park M.-J."/>
        </authorList>
    </citation>
    <scope>NUCLEOTIDE SEQUENCE [LARGE SCALE GENOMIC DNA]</scope>
    <source>
        <strain evidence="7 8">MEBiC13590</strain>
    </source>
</reference>
<dbReference type="SUPFAM" id="SSF47741">
    <property type="entry name" value="CO dehydrogenase ISP C-domain like"/>
    <property type="match status" value="1"/>
</dbReference>
<sequence>MMQLTINGDTFDLDVDPEMPLLWALRDIAGLKGTKFGCGVAACGACTVIIDGLAIRSCSIPVGAVTGEVRTIEGLAEGGRLHPVQQAWMDEQVPQCGYCQAGQIMNAVALLEEVPNPTDQDIDDAMAGNLCRCGTYPRIRAAIRRAAAMMPVPSGNGS</sequence>
<dbReference type="InterPro" id="IPR036884">
    <property type="entry name" value="2Fe-2S-bd_dom_sf"/>
</dbReference>
<dbReference type="Pfam" id="PF00111">
    <property type="entry name" value="Fer2"/>
    <property type="match status" value="1"/>
</dbReference>
<gene>
    <name evidence="7" type="ORF">HTY61_16040</name>
</gene>
<evidence type="ECO:0000256" key="5">
    <source>
        <dbReference type="ARBA" id="ARBA00023014"/>
    </source>
</evidence>
<keyword evidence="1" id="KW-0001">2Fe-2S</keyword>
<keyword evidence="3" id="KW-0560">Oxidoreductase</keyword>
<dbReference type="PROSITE" id="PS51085">
    <property type="entry name" value="2FE2S_FER_2"/>
    <property type="match status" value="1"/>
</dbReference>
<dbReference type="EMBL" id="CP054836">
    <property type="protein sequence ID" value="QKV20707.1"/>
    <property type="molecule type" value="Genomic_DNA"/>
</dbReference>
<evidence type="ECO:0000256" key="4">
    <source>
        <dbReference type="ARBA" id="ARBA00023004"/>
    </source>
</evidence>
<dbReference type="InterPro" id="IPR001041">
    <property type="entry name" value="2Fe-2S_ferredoxin-type"/>
</dbReference>
<dbReference type="Gene3D" id="3.10.20.30">
    <property type="match status" value="1"/>
</dbReference>
<dbReference type="GO" id="GO:0046872">
    <property type="term" value="F:metal ion binding"/>
    <property type="evidence" value="ECO:0007669"/>
    <property type="project" value="UniProtKB-KW"/>
</dbReference>
<evidence type="ECO:0000313" key="7">
    <source>
        <dbReference type="EMBL" id="QKV20707.1"/>
    </source>
</evidence>
<feature type="domain" description="2Fe-2S ferredoxin-type" evidence="6">
    <location>
        <begin position="1"/>
        <end position="75"/>
    </location>
</feature>
<organism evidence="7 8">
    <name type="scientific">Oricola thermophila</name>
    <dbReference type="NCBI Taxonomy" id="2742145"/>
    <lineage>
        <taxon>Bacteria</taxon>
        <taxon>Pseudomonadati</taxon>
        <taxon>Pseudomonadota</taxon>
        <taxon>Alphaproteobacteria</taxon>
        <taxon>Hyphomicrobiales</taxon>
        <taxon>Ahrensiaceae</taxon>
        <taxon>Oricola</taxon>
    </lineage>
</organism>
<proteinExistence type="predicted"/>
<dbReference type="PANTHER" id="PTHR44379">
    <property type="entry name" value="OXIDOREDUCTASE WITH IRON-SULFUR SUBUNIT"/>
    <property type="match status" value="1"/>
</dbReference>
<dbReference type="InterPro" id="IPR036010">
    <property type="entry name" value="2Fe-2S_ferredoxin-like_sf"/>
</dbReference>
<keyword evidence="2" id="KW-0479">Metal-binding</keyword>
<dbReference type="Pfam" id="PF01799">
    <property type="entry name" value="Fer2_2"/>
    <property type="match status" value="1"/>
</dbReference>
<dbReference type="InterPro" id="IPR006058">
    <property type="entry name" value="2Fe2S_fd_BS"/>
</dbReference>
<evidence type="ECO:0000259" key="6">
    <source>
        <dbReference type="PROSITE" id="PS51085"/>
    </source>
</evidence>
<dbReference type="GO" id="GO:0051537">
    <property type="term" value="F:2 iron, 2 sulfur cluster binding"/>
    <property type="evidence" value="ECO:0007669"/>
    <property type="project" value="UniProtKB-KW"/>
</dbReference>
<dbReference type="GO" id="GO:0016491">
    <property type="term" value="F:oxidoreductase activity"/>
    <property type="evidence" value="ECO:0007669"/>
    <property type="project" value="UniProtKB-KW"/>
</dbReference>
<dbReference type="KEGG" id="orm:HTY61_16040"/>
<dbReference type="PROSITE" id="PS00197">
    <property type="entry name" value="2FE2S_FER_1"/>
    <property type="match status" value="1"/>
</dbReference>
<dbReference type="AlphaFoldDB" id="A0A6N1VP34"/>
<keyword evidence="4" id="KW-0408">Iron</keyword>
<evidence type="ECO:0000256" key="1">
    <source>
        <dbReference type="ARBA" id="ARBA00022714"/>
    </source>
</evidence>
<dbReference type="InterPro" id="IPR002888">
    <property type="entry name" value="2Fe-2S-bd"/>
</dbReference>
<dbReference type="InterPro" id="IPR051452">
    <property type="entry name" value="Diverse_Oxidoreductases"/>
</dbReference>
<dbReference type="Gene3D" id="1.10.150.120">
    <property type="entry name" value="[2Fe-2S]-binding domain"/>
    <property type="match status" value="1"/>
</dbReference>
<dbReference type="Proteomes" id="UP000509367">
    <property type="component" value="Chromosome"/>
</dbReference>
<name>A0A6N1VP34_9HYPH</name>
<keyword evidence="8" id="KW-1185">Reference proteome</keyword>
<evidence type="ECO:0000256" key="3">
    <source>
        <dbReference type="ARBA" id="ARBA00023002"/>
    </source>
</evidence>